<organism evidence="2 3">
    <name type="scientific">Portunus trituberculatus</name>
    <name type="common">Swimming crab</name>
    <name type="synonym">Neptunus trituberculatus</name>
    <dbReference type="NCBI Taxonomy" id="210409"/>
    <lineage>
        <taxon>Eukaryota</taxon>
        <taxon>Metazoa</taxon>
        <taxon>Ecdysozoa</taxon>
        <taxon>Arthropoda</taxon>
        <taxon>Crustacea</taxon>
        <taxon>Multicrustacea</taxon>
        <taxon>Malacostraca</taxon>
        <taxon>Eumalacostraca</taxon>
        <taxon>Eucarida</taxon>
        <taxon>Decapoda</taxon>
        <taxon>Pleocyemata</taxon>
        <taxon>Brachyura</taxon>
        <taxon>Eubrachyura</taxon>
        <taxon>Portunoidea</taxon>
        <taxon>Portunidae</taxon>
        <taxon>Portuninae</taxon>
        <taxon>Portunus</taxon>
    </lineage>
</organism>
<dbReference type="Proteomes" id="UP000324222">
    <property type="component" value="Unassembled WGS sequence"/>
</dbReference>
<gene>
    <name evidence="2" type="ORF">E2C01_071045</name>
</gene>
<protein>
    <submittedName>
        <fullName evidence="2">Uncharacterized protein</fullName>
    </submittedName>
</protein>
<comment type="caution">
    <text evidence="2">The sequence shown here is derived from an EMBL/GenBank/DDBJ whole genome shotgun (WGS) entry which is preliminary data.</text>
</comment>
<reference evidence="2 3" key="1">
    <citation type="submission" date="2019-05" db="EMBL/GenBank/DDBJ databases">
        <title>Another draft genome of Portunus trituberculatus and its Hox gene families provides insights of decapod evolution.</title>
        <authorList>
            <person name="Jeong J.-H."/>
            <person name="Song I."/>
            <person name="Kim S."/>
            <person name="Choi T."/>
            <person name="Kim D."/>
            <person name="Ryu S."/>
            <person name="Kim W."/>
        </authorList>
    </citation>
    <scope>NUCLEOTIDE SEQUENCE [LARGE SCALE GENOMIC DNA]</scope>
    <source>
        <tissue evidence="2">Muscle</tissue>
    </source>
</reference>
<dbReference type="AlphaFoldDB" id="A0A5B7I6Z2"/>
<accession>A0A5B7I6Z2</accession>
<sequence length="107" mass="11225">MSTRIKLPPEYPPSSSASAPSGGLSVYIVSDFCSTSFCVFFSPPSALSSSPSTSSSKPSSNSYIIDASYTAFFGVYITYTTTSINALASADSSPCHGFGELPMVKRH</sequence>
<feature type="region of interest" description="Disordered" evidence="1">
    <location>
        <begin position="1"/>
        <end position="21"/>
    </location>
</feature>
<proteinExistence type="predicted"/>
<evidence type="ECO:0000313" key="2">
    <source>
        <dbReference type="EMBL" id="MPC76628.1"/>
    </source>
</evidence>
<evidence type="ECO:0000313" key="3">
    <source>
        <dbReference type="Proteomes" id="UP000324222"/>
    </source>
</evidence>
<evidence type="ECO:0000256" key="1">
    <source>
        <dbReference type="SAM" id="MobiDB-lite"/>
    </source>
</evidence>
<keyword evidence="3" id="KW-1185">Reference proteome</keyword>
<name>A0A5B7I6Z2_PORTR</name>
<dbReference type="EMBL" id="VSRR010043804">
    <property type="protein sequence ID" value="MPC76628.1"/>
    <property type="molecule type" value="Genomic_DNA"/>
</dbReference>